<comment type="caution">
    <text evidence="3">The sequence shown here is derived from an EMBL/GenBank/DDBJ whole genome shotgun (WGS) entry which is preliminary data.</text>
</comment>
<keyword evidence="4" id="KW-1185">Reference proteome</keyword>
<dbReference type="InterPro" id="IPR009097">
    <property type="entry name" value="Cyclic_Pdiesterase"/>
</dbReference>
<dbReference type="EC" id="3.1.4.58" evidence="2"/>
<evidence type="ECO:0000256" key="1">
    <source>
        <dbReference type="ARBA" id="ARBA00022801"/>
    </source>
</evidence>
<evidence type="ECO:0000313" key="3">
    <source>
        <dbReference type="EMBL" id="GGC90713.1"/>
    </source>
</evidence>
<accession>A0A916XPX5</accession>
<organism evidence="3 4">
    <name type="scientific">Undibacterium terreum</name>
    <dbReference type="NCBI Taxonomy" id="1224302"/>
    <lineage>
        <taxon>Bacteria</taxon>
        <taxon>Pseudomonadati</taxon>
        <taxon>Pseudomonadota</taxon>
        <taxon>Betaproteobacteria</taxon>
        <taxon>Burkholderiales</taxon>
        <taxon>Oxalobacteraceae</taxon>
        <taxon>Undibacterium</taxon>
    </lineage>
</organism>
<name>A0A916XPX5_9BURK</name>
<feature type="active site" description="Proton donor" evidence="2">
    <location>
        <position position="38"/>
    </location>
</feature>
<dbReference type="PANTHER" id="PTHR35561:SF1">
    <property type="entry name" value="RNA 2',3'-CYCLIC PHOSPHODIESTERASE"/>
    <property type="match status" value="1"/>
</dbReference>
<feature type="active site" description="Proton acceptor" evidence="2">
    <location>
        <position position="119"/>
    </location>
</feature>
<protein>
    <recommendedName>
        <fullName evidence="2">RNA 2',3'-cyclic phosphodiesterase</fullName>
        <shortName evidence="2">RNA 2',3'-CPDase</shortName>
        <ecNumber evidence="2">3.1.4.58</ecNumber>
    </recommendedName>
</protein>
<proteinExistence type="inferred from homology"/>
<evidence type="ECO:0000313" key="4">
    <source>
        <dbReference type="Proteomes" id="UP000637423"/>
    </source>
</evidence>
<dbReference type="HAMAP" id="MF_01940">
    <property type="entry name" value="RNA_CPDase"/>
    <property type="match status" value="1"/>
</dbReference>
<reference evidence="3" key="2">
    <citation type="submission" date="2020-09" db="EMBL/GenBank/DDBJ databases">
        <authorList>
            <person name="Sun Q."/>
            <person name="Zhou Y."/>
        </authorList>
    </citation>
    <scope>NUCLEOTIDE SEQUENCE</scope>
    <source>
        <strain evidence="3">CGMCC 1.10998</strain>
    </source>
</reference>
<evidence type="ECO:0000256" key="2">
    <source>
        <dbReference type="HAMAP-Rule" id="MF_01940"/>
    </source>
</evidence>
<gene>
    <name evidence="3" type="ORF">GCM10011396_42450</name>
</gene>
<dbReference type="RefSeq" id="WP_188568137.1">
    <property type="nucleotide sequence ID" value="NZ_BMED01000005.1"/>
</dbReference>
<dbReference type="PANTHER" id="PTHR35561">
    <property type="entry name" value="RNA 2',3'-CYCLIC PHOSPHODIESTERASE"/>
    <property type="match status" value="1"/>
</dbReference>
<comment type="catalytic activity">
    <reaction evidence="2">
        <text>a 3'-end 2',3'-cyclophospho-ribonucleotide-RNA + H2O = a 3'-end 2'-phospho-ribonucleotide-RNA + H(+)</text>
        <dbReference type="Rhea" id="RHEA:11828"/>
        <dbReference type="Rhea" id="RHEA-COMP:10464"/>
        <dbReference type="Rhea" id="RHEA-COMP:17353"/>
        <dbReference type="ChEBI" id="CHEBI:15377"/>
        <dbReference type="ChEBI" id="CHEBI:15378"/>
        <dbReference type="ChEBI" id="CHEBI:83064"/>
        <dbReference type="ChEBI" id="CHEBI:173113"/>
        <dbReference type="EC" id="3.1.4.58"/>
    </reaction>
</comment>
<dbReference type="Gene3D" id="3.90.1140.10">
    <property type="entry name" value="Cyclic phosphodiesterase"/>
    <property type="match status" value="1"/>
</dbReference>
<feature type="short sequence motif" description="HXTX 2" evidence="2">
    <location>
        <begin position="119"/>
        <end position="122"/>
    </location>
</feature>
<dbReference type="NCBIfam" id="TIGR02258">
    <property type="entry name" value="2_5_ligase"/>
    <property type="match status" value="1"/>
</dbReference>
<reference evidence="3" key="1">
    <citation type="journal article" date="2014" name="Int. J. Syst. Evol. Microbiol.">
        <title>Complete genome sequence of Corynebacterium casei LMG S-19264T (=DSM 44701T), isolated from a smear-ripened cheese.</title>
        <authorList>
            <consortium name="US DOE Joint Genome Institute (JGI-PGF)"/>
            <person name="Walter F."/>
            <person name="Albersmeier A."/>
            <person name="Kalinowski J."/>
            <person name="Ruckert C."/>
        </authorList>
    </citation>
    <scope>NUCLEOTIDE SEQUENCE</scope>
    <source>
        <strain evidence="3">CGMCC 1.10998</strain>
    </source>
</reference>
<dbReference type="Proteomes" id="UP000637423">
    <property type="component" value="Unassembled WGS sequence"/>
</dbReference>
<dbReference type="Pfam" id="PF13563">
    <property type="entry name" value="2_5_RNA_ligase2"/>
    <property type="match status" value="1"/>
</dbReference>
<feature type="short sequence motif" description="HXTX 1" evidence="2">
    <location>
        <begin position="38"/>
        <end position="41"/>
    </location>
</feature>
<dbReference type="GO" id="GO:0004113">
    <property type="term" value="F:2',3'-cyclic-nucleotide 3'-phosphodiesterase activity"/>
    <property type="evidence" value="ECO:0007669"/>
    <property type="project" value="InterPro"/>
</dbReference>
<dbReference type="EMBL" id="BMED01000005">
    <property type="protein sequence ID" value="GGC90713.1"/>
    <property type="molecule type" value="Genomic_DNA"/>
</dbReference>
<dbReference type="AlphaFoldDB" id="A0A916XPX5"/>
<keyword evidence="1 2" id="KW-0378">Hydrolase</keyword>
<dbReference type="PROSITE" id="PS51257">
    <property type="entry name" value="PROKAR_LIPOPROTEIN"/>
    <property type="match status" value="1"/>
</dbReference>
<sequence>MPRLFVAIAPTPAIASCLAQWQPRQAAGIKLTTLAQFHLTLHFIGEADVQPVAQALQQIKAATFSIKLDKLGRFHSHNGGNALWAGVQQNPQLLDLHDKVLAALSMAGLKPKVRAYTPHITLARCKPEAPGNIINDFLMQDAEFPSAPMPVSDFALYSSILTSEGSQYTREHSFPLQKIPDVT</sequence>
<comment type="function">
    <text evidence="2">Hydrolyzes RNA 2',3'-cyclic phosphodiester to an RNA 2'-phosphomonoester.</text>
</comment>
<dbReference type="GO" id="GO:0008664">
    <property type="term" value="F:RNA 2',3'-cyclic 3'-phosphodiesterase activity"/>
    <property type="evidence" value="ECO:0007669"/>
    <property type="project" value="UniProtKB-EC"/>
</dbReference>
<dbReference type="InterPro" id="IPR004175">
    <property type="entry name" value="RNA_CPDase"/>
</dbReference>
<dbReference type="SUPFAM" id="SSF55144">
    <property type="entry name" value="LigT-like"/>
    <property type="match status" value="1"/>
</dbReference>
<comment type="similarity">
    <text evidence="2">Belongs to the 2H phosphoesterase superfamily. ThpR family.</text>
</comment>